<dbReference type="GO" id="GO:0043023">
    <property type="term" value="F:ribosomal large subunit binding"/>
    <property type="evidence" value="ECO:0007669"/>
    <property type="project" value="TreeGrafter"/>
</dbReference>
<dbReference type="InterPro" id="IPR013083">
    <property type="entry name" value="Znf_RING/FYVE/PHD"/>
</dbReference>
<comment type="similarity">
    <text evidence="1 4">Belongs to the LTN1 family.</text>
</comment>
<keyword evidence="4" id="KW-0808">Transferase</keyword>
<comment type="subunit">
    <text evidence="4">Component of the ribosome quality control complex (RQC).</text>
</comment>
<dbReference type="Gene3D" id="3.30.40.10">
    <property type="entry name" value="Zinc/RING finger domain, C3HC4 (zinc finger)"/>
    <property type="match status" value="1"/>
</dbReference>
<dbReference type="GO" id="GO:0008270">
    <property type="term" value="F:zinc ion binding"/>
    <property type="evidence" value="ECO:0007669"/>
    <property type="project" value="UniProtKB-KW"/>
</dbReference>
<keyword evidence="3 4" id="KW-0863">Zinc-finger</keyword>
<dbReference type="UniPathway" id="UPA00143"/>
<dbReference type="PROSITE" id="PS50089">
    <property type="entry name" value="ZF_RING_2"/>
    <property type="match status" value="1"/>
</dbReference>
<dbReference type="OrthoDB" id="6108at2759"/>
<accession>I7ISH7</accession>
<dbReference type="GO" id="GO:0016567">
    <property type="term" value="P:protein ubiquitination"/>
    <property type="evidence" value="ECO:0007669"/>
    <property type="project" value="UniProtKB-UniPathway"/>
</dbReference>
<evidence type="ECO:0000256" key="3">
    <source>
        <dbReference type="PROSITE-ProRule" id="PRU00175"/>
    </source>
</evidence>
<dbReference type="GO" id="GO:1990112">
    <property type="term" value="C:RQC complex"/>
    <property type="evidence" value="ECO:0007669"/>
    <property type="project" value="UniProtKB-UniRule"/>
</dbReference>
<dbReference type="PANTHER" id="PTHR12389">
    <property type="entry name" value="ZINC FINGER PROTEIN 294"/>
    <property type="match status" value="1"/>
</dbReference>
<comment type="function">
    <text evidence="4">E3 ubiquitin-protein ligase. Component of the ribosome quality control complex (RQC), a ribosome-associated complex that mediates ubiquitination and extraction of incompletely synthesized nascent chains for proteasomal degradation.</text>
</comment>
<reference evidence="6 7" key="1">
    <citation type="journal article" date="2012" name="Nucleic Acids Res.">
        <title>Sequencing of the smallest Apicomplexan genome from the human pathogen Babesia microti.</title>
        <authorList>
            <person name="Cornillot E."/>
            <person name="Hadj-Kaddour K."/>
            <person name="Dassouli A."/>
            <person name="Noel B."/>
            <person name="Ranwez V."/>
            <person name="Vacherie B."/>
            <person name="Augagneur Y."/>
            <person name="Bres V."/>
            <person name="Duclos A."/>
            <person name="Randazzo S."/>
            <person name="Carcy B."/>
            <person name="Debierre-Grockiego F."/>
            <person name="Delbecq S."/>
            <person name="Moubri-Menage K."/>
            <person name="Shams-Eldin H."/>
            <person name="Usmani-Brown S."/>
            <person name="Bringaud F."/>
            <person name="Wincker P."/>
            <person name="Vivares C.P."/>
            <person name="Schwarz R.T."/>
            <person name="Schetters T.P."/>
            <person name="Krause P.J."/>
            <person name="Gorenflot A."/>
            <person name="Berry V."/>
            <person name="Barbe V."/>
            <person name="Ben Mamoun C."/>
        </authorList>
    </citation>
    <scope>NUCLEOTIDE SEQUENCE [LARGE SCALE GENOMIC DNA]</scope>
    <source>
        <strain evidence="6 7">RI</strain>
    </source>
</reference>
<dbReference type="GO" id="GO:0072344">
    <property type="term" value="P:rescue of stalled ribosome"/>
    <property type="evidence" value="ECO:0007669"/>
    <property type="project" value="UniProtKB-UniRule"/>
</dbReference>
<evidence type="ECO:0000256" key="1">
    <source>
        <dbReference type="ARBA" id="ARBA00007997"/>
    </source>
</evidence>
<dbReference type="Pfam" id="PF22958">
    <property type="entry name" value="Ltn1_1st"/>
    <property type="match status" value="1"/>
</dbReference>
<dbReference type="SUPFAM" id="SSF48371">
    <property type="entry name" value="ARM repeat"/>
    <property type="match status" value="1"/>
</dbReference>
<dbReference type="InterPro" id="IPR011989">
    <property type="entry name" value="ARM-like"/>
</dbReference>
<sequence length="1300" mass="148950">MPTDIAKGSSKFSQYKNHYSSLSSLFHSHDNTSPLTPSDHSLLQLLDKLDKKDSKTRLKSAKSITLLLKKQKLTDYRVEKFVFVFGKLALVDPDPLVRIALAETLEQYFVCAKKSFQPLLKPYYYLIKSCTYDDIEKVANSYIKAISALGNDKVLSNIYNYVKDDLPTHIKIFLGKPYADCIKKWKKAFDIPHDQLEKCYSRLITATLKFIALDTLLNDYQTLWAEIRDLVWDFLGFSLFQNTNPYNIRIAASMLIDKAIKANIDILPTNIKLFSKSLHIFYNTENEVIAEYSVKLFGSLIGIKQINDQLDIKKTIKRILIDSAANATSDGRFRNKKFCVNLSEIIITDGDYFRELVPQYIAQMQDPESITQLIGHFGAIEEIVTLLIYKVSTIIRSESTSYSTLLDVLTNIISNFDVQNMEPPYIPSEQDYPKVISFIPSILKLKIKFNQDIDKLIHFIMLEMIPQLVSGRGKFANALISKLNCAMEVFEKCKNHADKFKFDEINSVEFYPLSINTLTTTSGLENRIAVDINLASTYFKHLQNIGIDINIKTSESSLSCEVKDFWIACLMFFIGLVNQSSILEMIPRLSIDAIPFIKALISHQNFNDNDNDMIDLFDMCYKMGNYELASILSKDAMTHLLCLKAGYPTDSPLLSYVSREIIESLIFNIIHASVYNAPIDIICEQLPELYIESLHKVVLVEGVDNLSYEELLKIPQLVKIIPVNLPNDIQLDMVKQLATLAILIDPNLENLKPDISSVTDILMKIDLGTDLFETSERFEKFISKYTGFPTMSEYVNMKLVAYNPNLSKLFERTLSKDEICDELSENPLPLNLKWLVPLTILDKVGTISNSPFRFRYCLNKFSNALSEVDANSTYFMLRFCRKFIEQLDKPDNGNECDLDKLKMTFSDYISELSQIISIVTPEEFEYDKRCFILSLFYSVQSICTVKFVGELNEYLETILYSLHPVYLDILLGSKSLSVTTLGLQMFGKLIKSYGKVFLLKPQNFDSELDFISTQPISDDGGNIFVFKTPSEYQYELESRYPNLLKILLGYVESTPHVYVSSWKILIESETTAPFPNYDQLDVFIGEIMDMYISGSYDVSKMNAPIFRRFPQYVIDRMDNHDIRYFFANISPELIKTEVELMNKWKITASYKGLTIAGTFKVENMQVINFKIHFTEGYPFEEAIFNIDKNEMKGISKKQTLSWLESSKHLLSLGKIALAVKNIKENIIQFYKGVSECNICLAAFHTESKTLANKKCHVCKNTFHSFCLIRWFRASHKPKCPICQSHTAIAFPRRSSSNENS</sequence>
<evidence type="ECO:0000256" key="4">
    <source>
        <dbReference type="RuleBase" id="RU367090"/>
    </source>
</evidence>
<dbReference type="EC" id="2.3.2.27" evidence="4"/>
<evidence type="ECO:0000313" key="7">
    <source>
        <dbReference type="Proteomes" id="UP000002899"/>
    </source>
</evidence>
<dbReference type="InterPro" id="IPR001841">
    <property type="entry name" value="Znf_RING"/>
</dbReference>
<keyword evidence="7" id="KW-1185">Reference proteome</keyword>
<dbReference type="PANTHER" id="PTHR12389:SF0">
    <property type="entry name" value="E3 UBIQUITIN-PROTEIN LIGASE LISTERIN"/>
    <property type="match status" value="1"/>
</dbReference>
<dbReference type="KEGG" id="bmic:BmR1_04g07285"/>
<name>I7ISH7_BABMR</name>
<dbReference type="RefSeq" id="XP_012650059.1">
    <property type="nucleotide sequence ID" value="XM_012794605.1"/>
</dbReference>
<keyword evidence="4" id="KW-0479">Metal-binding</keyword>
<reference evidence="6 7" key="2">
    <citation type="journal article" date="2013" name="PLoS ONE">
        <title>Whole genome mapping and re-organization of the nuclear and mitochondrial genomes of Babesia microti isolates.</title>
        <authorList>
            <person name="Cornillot E."/>
            <person name="Dassouli A."/>
            <person name="Garg A."/>
            <person name="Pachikara N."/>
            <person name="Randazzo S."/>
            <person name="Depoix D."/>
            <person name="Carcy B."/>
            <person name="Delbecq S."/>
            <person name="Frutos R."/>
            <person name="Silva J.C."/>
            <person name="Sutton R."/>
            <person name="Krause P.J."/>
            <person name="Mamoun C.B."/>
        </authorList>
    </citation>
    <scope>NUCLEOTIDE SEQUENCE [LARGE SCALE GENOMIC DNA]</scope>
    <source>
        <strain evidence="6 7">RI</strain>
    </source>
</reference>
<organism evidence="6 7">
    <name type="scientific">Babesia microti (strain RI)</name>
    <dbReference type="NCBI Taxonomy" id="1133968"/>
    <lineage>
        <taxon>Eukaryota</taxon>
        <taxon>Sar</taxon>
        <taxon>Alveolata</taxon>
        <taxon>Apicomplexa</taxon>
        <taxon>Aconoidasida</taxon>
        <taxon>Piroplasmida</taxon>
        <taxon>Babesiidae</taxon>
        <taxon>Babesia</taxon>
    </lineage>
</organism>
<proteinExistence type="inferred from homology"/>
<dbReference type="Gene3D" id="1.25.10.10">
    <property type="entry name" value="Leucine-rich Repeat Variant"/>
    <property type="match status" value="1"/>
</dbReference>
<dbReference type="VEuPathDB" id="PiroplasmaDB:BmR1_04g07285"/>
<dbReference type="InterPro" id="IPR039795">
    <property type="entry name" value="LTN1/Rkr1"/>
</dbReference>
<dbReference type="InterPro" id="IPR054476">
    <property type="entry name" value="Ltn1_N"/>
</dbReference>
<gene>
    <name evidence="6" type="ORF">BmR1_04g07285</name>
</gene>
<comment type="catalytic activity">
    <reaction evidence="4">
        <text>S-ubiquitinyl-[E2 ubiquitin-conjugating enzyme]-L-cysteine + [acceptor protein]-L-lysine = [E2 ubiquitin-conjugating enzyme]-L-cysteine + N(6)-ubiquitinyl-[acceptor protein]-L-lysine.</text>
        <dbReference type="EC" id="2.3.2.27"/>
    </reaction>
</comment>
<dbReference type="GO" id="GO:0005829">
    <property type="term" value="C:cytosol"/>
    <property type="evidence" value="ECO:0007669"/>
    <property type="project" value="UniProtKB-UniRule"/>
</dbReference>
<dbReference type="SUPFAM" id="SSF57850">
    <property type="entry name" value="RING/U-box"/>
    <property type="match status" value="1"/>
</dbReference>
<evidence type="ECO:0000259" key="5">
    <source>
        <dbReference type="PROSITE" id="PS50089"/>
    </source>
</evidence>
<keyword evidence="4" id="KW-0862">Zinc</keyword>
<dbReference type="GeneID" id="24426103"/>
<dbReference type="GO" id="GO:1990116">
    <property type="term" value="P:ribosome-associated ubiquitin-dependent protein catabolic process"/>
    <property type="evidence" value="ECO:0007669"/>
    <property type="project" value="UniProtKB-UniRule"/>
</dbReference>
<dbReference type="Proteomes" id="UP000002899">
    <property type="component" value="Chromosome IV"/>
</dbReference>
<dbReference type="GO" id="GO:0061630">
    <property type="term" value="F:ubiquitin protein ligase activity"/>
    <property type="evidence" value="ECO:0007669"/>
    <property type="project" value="UniProtKB-UniRule"/>
</dbReference>
<reference evidence="6 7" key="3">
    <citation type="journal article" date="2016" name="Sci. Rep.">
        <title>Genome-wide diversity and gene expression profiling of Babesia microti isolates identify polymorphic genes that mediate host-pathogen interactions.</title>
        <authorList>
            <person name="Silva J.C."/>
            <person name="Cornillot E."/>
            <person name="McCracken C."/>
            <person name="Usmani-Brown S."/>
            <person name="Dwivedi A."/>
            <person name="Ifeonu O.O."/>
            <person name="Crabtree J."/>
            <person name="Gotia H.T."/>
            <person name="Virji A.Z."/>
            <person name="Reynes C."/>
            <person name="Colinge J."/>
            <person name="Kumar V."/>
            <person name="Lawres L."/>
            <person name="Pazzi J.E."/>
            <person name="Pablo J.V."/>
            <person name="Hung C."/>
            <person name="Brancato J."/>
            <person name="Kumari P."/>
            <person name="Orvis J."/>
            <person name="Tretina K."/>
            <person name="Chibucos M."/>
            <person name="Ott S."/>
            <person name="Sadzewicz L."/>
            <person name="Sengamalay N."/>
            <person name="Shetty A.C."/>
            <person name="Su Q."/>
            <person name="Tallon L."/>
            <person name="Fraser C.M."/>
            <person name="Frutos R."/>
            <person name="Molina D.M."/>
            <person name="Krause P.J."/>
            <person name="Ben Mamoun C."/>
        </authorList>
    </citation>
    <scope>NUCLEOTIDE SEQUENCE [LARGE SCALE GENOMIC DNA]</scope>
    <source>
        <strain evidence="6 7">RI</strain>
    </source>
</reference>
<feature type="domain" description="RING-type" evidence="5">
    <location>
        <begin position="1236"/>
        <end position="1283"/>
    </location>
</feature>
<dbReference type="InterPro" id="IPR016024">
    <property type="entry name" value="ARM-type_fold"/>
</dbReference>
<dbReference type="EMBL" id="LN871599">
    <property type="protein sequence ID" value="CCF75651.1"/>
    <property type="molecule type" value="Genomic_DNA"/>
</dbReference>
<evidence type="ECO:0000313" key="6">
    <source>
        <dbReference type="EMBL" id="CCF75651.1"/>
    </source>
</evidence>
<evidence type="ECO:0000256" key="2">
    <source>
        <dbReference type="ARBA" id="ARBA00017157"/>
    </source>
</evidence>
<keyword evidence="4" id="KW-0833">Ubl conjugation pathway</keyword>
<protein>
    <recommendedName>
        <fullName evidence="2 4">E3 ubiquitin-protein ligase listerin</fullName>
        <ecNumber evidence="4">2.3.2.27</ecNumber>
    </recommendedName>
    <alternativeName>
        <fullName evidence="4">RING-type E3 ubiquitin transferase listerin</fullName>
    </alternativeName>
</protein>
<comment type="pathway">
    <text evidence="4">Protein modification; protein ubiquitination.</text>
</comment>